<reference evidence="1 2" key="1">
    <citation type="submission" date="2011-01" db="EMBL/GenBank/DDBJ databases">
        <title>Whole genome sequence of Caldisericum exile AZM16c01.</title>
        <authorList>
            <person name="Narita-Yamada S."/>
            <person name="Kawakoshi A."/>
            <person name="Nakamura S."/>
            <person name="Sasagawa M."/>
            <person name="Fukada J."/>
            <person name="Sekine M."/>
            <person name="Kato Y."/>
            <person name="Fukai R."/>
            <person name="Sasaki K."/>
            <person name="Hanamaki A."/>
            <person name="Narita H."/>
            <person name="Konno Y."/>
            <person name="Mori K."/>
            <person name="Yamazaki S."/>
            <person name="Suzuki K."/>
            <person name="Fujita N."/>
        </authorList>
    </citation>
    <scope>NUCLEOTIDE SEQUENCE [LARGE SCALE GENOMIC DNA]</scope>
    <source>
        <strain evidence="2">DSM 21853 / NBRC 104410 / AZM16c01</strain>
    </source>
</reference>
<organism evidence="1 2">
    <name type="scientific">Caldisericum exile (strain DSM 21853 / NBRC 104410 / AZM16c01)</name>
    <dbReference type="NCBI Taxonomy" id="511051"/>
    <lineage>
        <taxon>Bacteria</taxon>
        <taxon>Pseudomonadati</taxon>
        <taxon>Caldisericota/Cryosericota group</taxon>
        <taxon>Caldisericota</taxon>
        <taxon>Caldisericia</taxon>
        <taxon>Caldisericales</taxon>
        <taxon>Caldisericaceae</taxon>
        <taxon>Caldisericum</taxon>
    </lineage>
</organism>
<dbReference type="EMBL" id="AP012051">
    <property type="protein sequence ID" value="BAL80359.1"/>
    <property type="molecule type" value="Genomic_DNA"/>
</dbReference>
<protein>
    <submittedName>
        <fullName evidence="1">Uncharacterized protein</fullName>
    </submittedName>
</protein>
<evidence type="ECO:0000313" key="2">
    <source>
        <dbReference type="Proteomes" id="UP000004793"/>
    </source>
</evidence>
<proteinExistence type="predicted"/>
<evidence type="ECO:0000313" key="1">
    <source>
        <dbReference type="EMBL" id="BAL80359.1"/>
    </source>
</evidence>
<dbReference type="Proteomes" id="UP000004793">
    <property type="component" value="Chromosome"/>
</dbReference>
<name>A0A7U6JFE7_CALEA</name>
<dbReference type="KEGG" id="cex:CSE_02330"/>
<accession>A0A7U6JFE7</accession>
<dbReference type="AlphaFoldDB" id="A0A7U6JFE7"/>
<sequence>MPHKFILAADELMKTKNTKIANKTKDILKQKKLLKNGVELIVAFGF</sequence>
<keyword evidence="2" id="KW-1185">Reference proteome</keyword>
<gene>
    <name evidence="1" type="ordered locus">CSE_02330</name>
</gene>